<feature type="transmembrane region" description="Helical" evidence="6">
    <location>
        <begin position="210"/>
        <end position="228"/>
    </location>
</feature>
<evidence type="ECO:0000259" key="7">
    <source>
        <dbReference type="Pfam" id="PF03772"/>
    </source>
</evidence>
<dbReference type="InterPro" id="IPR004477">
    <property type="entry name" value="ComEC_N"/>
</dbReference>
<proteinExistence type="predicted"/>
<accession>A0A9D6HSK8</accession>
<feature type="transmembrane region" description="Helical" evidence="6">
    <location>
        <begin position="54"/>
        <end position="72"/>
    </location>
</feature>
<feature type="transmembrane region" description="Helical" evidence="6">
    <location>
        <begin position="234"/>
        <end position="258"/>
    </location>
</feature>
<sequence length="383" mass="41919">MRISRALIALAVGFLAGVGIGSVLGFSWWLAAILILTGVSAGMVELSGGGGRGLAVFILFFGLFLGFLRAGTYSADPGGMERTFWASTRSVLVVKVKNILPLEEAALFNAMVLGYEKDVSAKIKTDFNRTGTRHVVAISGMNISIVALMIMSFGLSVGLWRRQAFWLAVSGVICFVFLVGSPPSAARAGIMGIILLWAQNRGRLVAAWRPVLLAAFFMVALNPTLLNLDVGFQLSFLAVLGIIYFKNFWGRILFWIPVKMIRELVTLSMAAQTTTWPIILYNFGSLSVIGPVANVFVVPVLTPVMFLGLGFMLTSPVPFLSPLFLWPVWLILKITIKLVGFFSSLGWASADLGKSGWAVFMFYPALYLFWKYLENRGYNDPVN</sequence>
<feature type="transmembrane region" description="Helical" evidence="6">
    <location>
        <begin position="135"/>
        <end position="159"/>
    </location>
</feature>
<evidence type="ECO:0000256" key="3">
    <source>
        <dbReference type="ARBA" id="ARBA00022692"/>
    </source>
</evidence>
<dbReference type="EMBL" id="JACOYY010000038">
    <property type="protein sequence ID" value="MBI2052312.1"/>
    <property type="molecule type" value="Genomic_DNA"/>
</dbReference>
<feature type="transmembrane region" description="Helical" evidence="6">
    <location>
        <begin position="165"/>
        <end position="198"/>
    </location>
</feature>
<name>A0A9D6HSK8_9BACT</name>
<protein>
    <submittedName>
        <fullName evidence="8">ComEC/Rec2 family competence protein</fullName>
    </submittedName>
</protein>
<dbReference type="AlphaFoldDB" id="A0A9D6HSK8"/>
<evidence type="ECO:0000313" key="8">
    <source>
        <dbReference type="EMBL" id="MBI2052312.1"/>
    </source>
</evidence>
<organism evidence="8 9">
    <name type="scientific">Candidatus Sungiibacteriota bacterium</name>
    <dbReference type="NCBI Taxonomy" id="2750080"/>
    <lineage>
        <taxon>Bacteria</taxon>
        <taxon>Candidatus Sungiibacteriota</taxon>
    </lineage>
</organism>
<comment type="caution">
    <text evidence="8">The sequence shown here is derived from an EMBL/GenBank/DDBJ whole genome shotgun (WGS) entry which is preliminary data.</text>
</comment>
<evidence type="ECO:0000256" key="1">
    <source>
        <dbReference type="ARBA" id="ARBA00004651"/>
    </source>
</evidence>
<feature type="transmembrane region" description="Helical" evidence="6">
    <location>
        <begin position="279"/>
        <end position="312"/>
    </location>
</feature>
<gene>
    <name evidence="8" type="ORF">HYT38_01360</name>
</gene>
<comment type="subcellular location">
    <subcellularLocation>
        <location evidence="1">Cell membrane</location>
        <topology evidence="1">Multi-pass membrane protein</topology>
    </subcellularLocation>
</comment>
<evidence type="ECO:0000256" key="4">
    <source>
        <dbReference type="ARBA" id="ARBA00022989"/>
    </source>
</evidence>
<keyword evidence="2" id="KW-1003">Cell membrane</keyword>
<dbReference type="NCBIfam" id="TIGR00360">
    <property type="entry name" value="ComEC_N-term"/>
    <property type="match status" value="1"/>
</dbReference>
<dbReference type="PANTHER" id="PTHR30619">
    <property type="entry name" value="DNA INTERNALIZATION/COMPETENCE PROTEIN COMEC/REC2"/>
    <property type="match status" value="1"/>
</dbReference>
<dbReference type="GO" id="GO:0005886">
    <property type="term" value="C:plasma membrane"/>
    <property type="evidence" value="ECO:0007669"/>
    <property type="project" value="UniProtKB-SubCell"/>
</dbReference>
<evidence type="ECO:0000256" key="5">
    <source>
        <dbReference type="ARBA" id="ARBA00023136"/>
    </source>
</evidence>
<keyword evidence="5 6" id="KW-0472">Membrane</keyword>
<evidence type="ECO:0000256" key="2">
    <source>
        <dbReference type="ARBA" id="ARBA00022475"/>
    </source>
</evidence>
<dbReference type="InterPro" id="IPR052159">
    <property type="entry name" value="Competence_DNA_uptake"/>
</dbReference>
<keyword evidence="4 6" id="KW-1133">Transmembrane helix</keyword>
<dbReference type="PANTHER" id="PTHR30619:SF1">
    <property type="entry name" value="RECOMBINATION PROTEIN 2"/>
    <property type="match status" value="1"/>
</dbReference>
<feature type="transmembrane region" description="Helical" evidence="6">
    <location>
        <begin position="7"/>
        <end position="34"/>
    </location>
</feature>
<keyword evidence="3 6" id="KW-0812">Transmembrane</keyword>
<feature type="domain" description="ComEC/Rec2-related protein" evidence="7">
    <location>
        <begin position="111"/>
        <end position="372"/>
    </location>
</feature>
<dbReference type="Pfam" id="PF03772">
    <property type="entry name" value="Competence"/>
    <property type="match status" value="1"/>
</dbReference>
<evidence type="ECO:0000256" key="6">
    <source>
        <dbReference type="SAM" id="Phobius"/>
    </source>
</evidence>
<dbReference type="Proteomes" id="UP000786662">
    <property type="component" value="Unassembled WGS sequence"/>
</dbReference>
<evidence type="ECO:0000313" key="9">
    <source>
        <dbReference type="Proteomes" id="UP000786662"/>
    </source>
</evidence>
<reference evidence="8" key="1">
    <citation type="submission" date="2020-07" db="EMBL/GenBank/DDBJ databases">
        <title>Huge and variable diversity of episymbiotic CPR bacteria and DPANN archaea in groundwater ecosystems.</title>
        <authorList>
            <person name="He C.Y."/>
            <person name="Keren R."/>
            <person name="Whittaker M."/>
            <person name="Farag I.F."/>
            <person name="Doudna J."/>
            <person name="Cate J.H.D."/>
            <person name="Banfield J.F."/>
        </authorList>
    </citation>
    <scope>NUCLEOTIDE SEQUENCE</scope>
    <source>
        <strain evidence="8">NC_groundwater_191_Ag_S-0.1um_45_8</strain>
    </source>
</reference>